<accession>A0A834FQB4</accession>
<reference evidence="1" key="1">
    <citation type="journal article" name="BMC Genomics">
        <title>Long-read sequencing and de novo genome assembly of marine medaka (Oryzias melastigma).</title>
        <authorList>
            <person name="Liang P."/>
            <person name="Saqib H.S.A."/>
            <person name="Ni X."/>
            <person name="Shen Y."/>
        </authorList>
    </citation>
    <scope>NUCLEOTIDE SEQUENCE</scope>
    <source>
        <strain evidence="1">Bigg-433</strain>
    </source>
</reference>
<evidence type="ECO:0000313" key="2">
    <source>
        <dbReference type="Proteomes" id="UP000646548"/>
    </source>
</evidence>
<dbReference type="AlphaFoldDB" id="A0A834FQB4"/>
<proteinExistence type="predicted"/>
<comment type="caution">
    <text evidence="1">The sequence shown here is derived from an EMBL/GenBank/DDBJ whole genome shotgun (WGS) entry which is preliminary data.</text>
</comment>
<gene>
    <name evidence="1" type="ORF">FQA47_015445</name>
</gene>
<dbReference type="Proteomes" id="UP000646548">
    <property type="component" value="Unassembled WGS sequence"/>
</dbReference>
<evidence type="ECO:0000313" key="1">
    <source>
        <dbReference type="EMBL" id="KAF6738421.1"/>
    </source>
</evidence>
<sequence>MAGKSVPSMAGRNLRLWRDGRILMGGRYRVGGQMRKMQEGRSGLYRWLKQRRQNGTRRKRRSQISSLISGVVEAELCVQPSGRQGIRRV</sequence>
<dbReference type="EMBL" id="WKFB01000027">
    <property type="protein sequence ID" value="KAF6738421.1"/>
    <property type="molecule type" value="Genomic_DNA"/>
</dbReference>
<protein>
    <submittedName>
        <fullName evidence="1">Uncharacterized protein</fullName>
    </submittedName>
</protein>
<organism evidence="1 2">
    <name type="scientific">Oryzias melastigma</name>
    <name type="common">Marine medaka</name>
    <dbReference type="NCBI Taxonomy" id="30732"/>
    <lineage>
        <taxon>Eukaryota</taxon>
        <taxon>Metazoa</taxon>
        <taxon>Chordata</taxon>
        <taxon>Craniata</taxon>
        <taxon>Vertebrata</taxon>
        <taxon>Euteleostomi</taxon>
        <taxon>Actinopterygii</taxon>
        <taxon>Neopterygii</taxon>
        <taxon>Teleostei</taxon>
        <taxon>Neoteleostei</taxon>
        <taxon>Acanthomorphata</taxon>
        <taxon>Ovalentaria</taxon>
        <taxon>Atherinomorphae</taxon>
        <taxon>Beloniformes</taxon>
        <taxon>Adrianichthyidae</taxon>
        <taxon>Oryziinae</taxon>
        <taxon>Oryzias</taxon>
    </lineage>
</organism>
<name>A0A834FQB4_ORYME</name>